<proteinExistence type="predicted"/>
<evidence type="ECO:0000313" key="11">
    <source>
        <dbReference type="Proteomes" id="UP000231279"/>
    </source>
</evidence>
<keyword evidence="10" id="KW-0808">Transferase</keyword>
<accession>A0A2G9GTY2</accession>
<protein>
    <submittedName>
        <fullName evidence="10">Serine/threonine protein kinase</fullName>
        <ecNumber evidence="10">2.7.11.1</ecNumber>
    </submittedName>
</protein>
<dbReference type="PANTHER" id="PTHR48007">
    <property type="entry name" value="LEUCINE-RICH REPEAT RECEPTOR-LIKE PROTEIN KINASE PXC1"/>
    <property type="match status" value="1"/>
</dbReference>
<feature type="transmembrane region" description="Helical" evidence="8">
    <location>
        <begin position="6"/>
        <end position="26"/>
    </location>
</feature>
<evidence type="ECO:0000256" key="2">
    <source>
        <dbReference type="ARBA" id="ARBA00022614"/>
    </source>
</evidence>
<evidence type="ECO:0000256" key="3">
    <source>
        <dbReference type="ARBA" id="ARBA00022692"/>
    </source>
</evidence>
<dbReference type="InterPro" id="IPR032675">
    <property type="entry name" value="LRR_dom_sf"/>
</dbReference>
<comment type="subcellular location">
    <subcellularLocation>
        <location evidence="1">Membrane</location>
    </subcellularLocation>
</comment>
<dbReference type="InterPro" id="IPR013210">
    <property type="entry name" value="LRR_N_plant-typ"/>
</dbReference>
<keyword evidence="2" id="KW-0433">Leucine-rich repeat</keyword>
<keyword evidence="5 8" id="KW-1133">Transmembrane helix</keyword>
<dbReference type="Gene3D" id="1.10.510.10">
    <property type="entry name" value="Transferase(Phosphotransferase) domain 1"/>
    <property type="match status" value="1"/>
</dbReference>
<evidence type="ECO:0000256" key="1">
    <source>
        <dbReference type="ARBA" id="ARBA00004370"/>
    </source>
</evidence>
<organism evidence="10 11">
    <name type="scientific">Handroanthus impetiginosus</name>
    <dbReference type="NCBI Taxonomy" id="429701"/>
    <lineage>
        <taxon>Eukaryota</taxon>
        <taxon>Viridiplantae</taxon>
        <taxon>Streptophyta</taxon>
        <taxon>Embryophyta</taxon>
        <taxon>Tracheophyta</taxon>
        <taxon>Spermatophyta</taxon>
        <taxon>Magnoliopsida</taxon>
        <taxon>eudicotyledons</taxon>
        <taxon>Gunneridae</taxon>
        <taxon>Pentapetalae</taxon>
        <taxon>asterids</taxon>
        <taxon>lamiids</taxon>
        <taxon>Lamiales</taxon>
        <taxon>Bignoniaceae</taxon>
        <taxon>Crescentiina</taxon>
        <taxon>Tabebuia alliance</taxon>
        <taxon>Handroanthus</taxon>
    </lineage>
</organism>
<keyword evidence="10" id="KW-0418">Kinase</keyword>
<dbReference type="GO" id="GO:0004674">
    <property type="term" value="F:protein serine/threonine kinase activity"/>
    <property type="evidence" value="ECO:0007669"/>
    <property type="project" value="UniProtKB-KW"/>
</dbReference>
<feature type="transmembrane region" description="Helical" evidence="8">
    <location>
        <begin position="246"/>
        <end position="267"/>
    </location>
</feature>
<dbReference type="Pfam" id="PF00560">
    <property type="entry name" value="LRR_1"/>
    <property type="match status" value="3"/>
</dbReference>
<dbReference type="EMBL" id="NKXS01003796">
    <property type="protein sequence ID" value="PIN08480.1"/>
    <property type="molecule type" value="Genomic_DNA"/>
</dbReference>
<dbReference type="PANTHER" id="PTHR48007:SF38">
    <property type="entry name" value="LEUCINE-RICH REPEAT PROTEIN KINASE FAMILY PROTEIN"/>
    <property type="match status" value="1"/>
</dbReference>
<evidence type="ECO:0000256" key="7">
    <source>
        <dbReference type="SAM" id="MobiDB-lite"/>
    </source>
</evidence>
<evidence type="ECO:0000256" key="8">
    <source>
        <dbReference type="SAM" id="Phobius"/>
    </source>
</evidence>
<dbReference type="PROSITE" id="PS50011">
    <property type="entry name" value="PROTEIN_KINASE_DOM"/>
    <property type="match status" value="1"/>
</dbReference>
<reference evidence="11" key="1">
    <citation type="journal article" date="2018" name="Gigascience">
        <title>Genome assembly of the Pink Ipe (Handroanthus impetiginosus, Bignoniaceae), a highly valued, ecologically keystone Neotropical timber forest tree.</title>
        <authorList>
            <person name="Silva-Junior O.B."/>
            <person name="Grattapaglia D."/>
            <person name="Novaes E."/>
            <person name="Collevatti R.G."/>
        </authorList>
    </citation>
    <scope>NUCLEOTIDE SEQUENCE [LARGE SCALE GENOMIC DNA]</scope>
    <source>
        <strain evidence="11">cv. UFG-1</strain>
    </source>
</reference>
<dbReference type="InterPro" id="IPR046959">
    <property type="entry name" value="PRK1-6/SRF4-like"/>
</dbReference>
<sequence>MAIIHVLGSSISFYVFLLIFPLTSSISESEALLKLKESFANATSLDSWKPGTQPCAKNQRWIGILCENGVVWGLRLGNSGLSGKIDVDALVSLSGLRSLSFVGNAFSGPIPEFHRMNNLRGLYLSRNQFSGEILSDYFTKLAGLRKIWLSENRFSGPIPSSLAGLSHLMELHLEDNQFSGTIPLLEQASLISVNFSNNNLEGEVPSGMSKFGADSFKGNPGLCGGNLSKACEGPMKQYNSHDQEKFMWVLAASAILFLLMVVGIYVLKKRQENDGLIVDESPSLSASPSAGKKDIDSGQAGLGSGQQNSSGRKGSGKYGKGVGDIVMINYEKGEFGLHDLMKAVAEVLGNGALGSSYKAVMATGLIVVVKRIKEMNKMGRDQFDLEMKRLGSLEHKNVLTPLAYHYRKEEKLLVYEYQPKGSLFFLLHGDRGLANAELNWPVRLKIIQGIARGLFYLHTELTSHDLPHGHLKSSNILLTPENEPVLTDYGFFSLISSSQVAQSLTAYKSPEAIFHQTISPKCDVFCLGIVVLEILTGKIPSQYGEGGTDIVQWVRSAIAEGKEAELFDPSIVKIKNSNSEMEQLLHISVACTEMDPDQRLDIREAVRRIEGICVEE</sequence>
<dbReference type="SUPFAM" id="SSF52058">
    <property type="entry name" value="L domain-like"/>
    <property type="match status" value="1"/>
</dbReference>
<dbReference type="GO" id="GO:0005524">
    <property type="term" value="F:ATP binding"/>
    <property type="evidence" value="ECO:0007669"/>
    <property type="project" value="InterPro"/>
</dbReference>
<gene>
    <name evidence="10" type="ORF">CDL12_18941</name>
</gene>
<keyword evidence="6 8" id="KW-0472">Membrane</keyword>
<evidence type="ECO:0000256" key="4">
    <source>
        <dbReference type="ARBA" id="ARBA00022737"/>
    </source>
</evidence>
<dbReference type="SUPFAM" id="SSF56112">
    <property type="entry name" value="Protein kinase-like (PK-like)"/>
    <property type="match status" value="1"/>
</dbReference>
<feature type="region of interest" description="Disordered" evidence="7">
    <location>
        <begin position="279"/>
        <end position="317"/>
    </location>
</feature>
<keyword evidence="10" id="KW-0723">Serine/threonine-protein kinase</keyword>
<dbReference type="AlphaFoldDB" id="A0A2G9GTY2"/>
<keyword evidence="3 8" id="KW-0812">Transmembrane</keyword>
<keyword evidence="11" id="KW-1185">Reference proteome</keyword>
<keyword evidence="4" id="KW-0677">Repeat</keyword>
<dbReference type="STRING" id="429701.A0A2G9GTY2"/>
<comment type="caution">
    <text evidence="10">The sequence shown here is derived from an EMBL/GenBank/DDBJ whole genome shotgun (WGS) entry which is preliminary data.</text>
</comment>
<dbReference type="InterPro" id="IPR011009">
    <property type="entry name" value="Kinase-like_dom_sf"/>
</dbReference>
<dbReference type="Pfam" id="PF00069">
    <property type="entry name" value="Pkinase"/>
    <property type="match status" value="1"/>
</dbReference>
<evidence type="ECO:0000256" key="5">
    <source>
        <dbReference type="ARBA" id="ARBA00022989"/>
    </source>
</evidence>
<feature type="domain" description="Protein kinase" evidence="9">
    <location>
        <begin position="342"/>
        <end position="616"/>
    </location>
</feature>
<dbReference type="Proteomes" id="UP000231279">
    <property type="component" value="Unassembled WGS sequence"/>
</dbReference>
<dbReference type="GO" id="GO:0016020">
    <property type="term" value="C:membrane"/>
    <property type="evidence" value="ECO:0007669"/>
    <property type="project" value="UniProtKB-SubCell"/>
</dbReference>
<evidence type="ECO:0000259" key="9">
    <source>
        <dbReference type="PROSITE" id="PS50011"/>
    </source>
</evidence>
<dbReference type="InterPro" id="IPR001611">
    <property type="entry name" value="Leu-rich_rpt"/>
</dbReference>
<dbReference type="Gene3D" id="3.80.10.10">
    <property type="entry name" value="Ribonuclease Inhibitor"/>
    <property type="match status" value="2"/>
</dbReference>
<dbReference type="EC" id="2.7.11.1" evidence="10"/>
<dbReference type="Gene3D" id="3.30.200.20">
    <property type="entry name" value="Phosphorylase Kinase, domain 1"/>
    <property type="match status" value="1"/>
</dbReference>
<dbReference type="InterPro" id="IPR000719">
    <property type="entry name" value="Prot_kinase_dom"/>
</dbReference>
<dbReference type="Pfam" id="PF08263">
    <property type="entry name" value="LRRNT_2"/>
    <property type="match status" value="1"/>
</dbReference>
<evidence type="ECO:0000313" key="10">
    <source>
        <dbReference type="EMBL" id="PIN08480.1"/>
    </source>
</evidence>
<dbReference type="OrthoDB" id="418615at2759"/>
<name>A0A2G9GTY2_9LAMI</name>
<evidence type="ECO:0000256" key="6">
    <source>
        <dbReference type="ARBA" id="ARBA00023136"/>
    </source>
</evidence>